<evidence type="ECO:0000313" key="2">
    <source>
        <dbReference type="EMBL" id="MBK1711900.1"/>
    </source>
</evidence>
<gene>
    <name evidence="2" type="ORF">CKO43_03785</name>
</gene>
<proteinExistence type="predicted"/>
<dbReference type="RefSeq" id="WP_200231617.1">
    <property type="nucleotide sequence ID" value="NZ_NRRT01000077.1"/>
</dbReference>
<dbReference type="InterPro" id="IPR029021">
    <property type="entry name" value="Prot-tyrosine_phosphatase-like"/>
</dbReference>
<keyword evidence="3" id="KW-1185">Reference proteome</keyword>
<comment type="caution">
    <text evidence="2">The sequence shown here is derived from an EMBL/GenBank/DDBJ whole genome shotgun (WGS) entry which is preliminary data.</text>
</comment>
<dbReference type="Proteomes" id="UP001041814">
    <property type="component" value="Unassembled WGS sequence"/>
</dbReference>
<dbReference type="SUPFAM" id="SSF52799">
    <property type="entry name" value="(Phosphotyrosine protein) phosphatases II"/>
    <property type="match status" value="1"/>
</dbReference>
<dbReference type="EMBL" id="NRRU01000008">
    <property type="protein sequence ID" value="MBK1711900.1"/>
    <property type="molecule type" value="Genomic_DNA"/>
</dbReference>
<protein>
    <recommendedName>
        <fullName evidence="1">Beta-lactamase hydrolase-like protein phosphatase-like domain-containing protein</fullName>
    </recommendedName>
</protein>
<organism evidence="2 3">
    <name type="scientific">Rubrivivax gelatinosus</name>
    <name type="common">Rhodocyclus gelatinosus</name>
    <name type="synonym">Rhodopseudomonas gelatinosa</name>
    <dbReference type="NCBI Taxonomy" id="28068"/>
    <lineage>
        <taxon>Bacteria</taxon>
        <taxon>Pseudomonadati</taxon>
        <taxon>Pseudomonadota</taxon>
        <taxon>Betaproteobacteria</taxon>
        <taxon>Burkholderiales</taxon>
        <taxon>Sphaerotilaceae</taxon>
        <taxon>Rubrivivax</taxon>
    </lineage>
</organism>
<evidence type="ECO:0000259" key="1">
    <source>
        <dbReference type="Pfam" id="PF04273"/>
    </source>
</evidence>
<feature type="domain" description="Beta-lactamase hydrolase-like protein phosphatase-like" evidence="1">
    <location>
        <begin position="6"/>
        <end position="106"/>
    </location>
</feature>
<reference evidence="2" key="2">
    <citation type="journal article" date="2020" name="Microorganisms">
        <title>Osmotic Adaptation and Compatible Solute Biosynthesis of Phototrophic Bacteria as Revealed from Genome Analyses.</title>
        <authorList>
            <person name="Imhoff J.F."/>
            <person name="Rahn T."/>
            <person name="Kunzel S."/>
            <person name="Keller A."/>
            <person name="Neulinger S.C."/>
        </authorList>
    </citation>
    <scope>NUCLEOTIDE SEQUENCE</scope>
    <source>
        <strain evidence="2">IM 151</strain>
    </source>
</reference>
<dbReference type="Gene3D" id="3.90.190.10">
    <property type="entry name" value="Protein tyrosine phosphatase superfamily"/>
    <property type="match status" value="1"/>
</dbReference>
<accession>A0ABS1DSE0</accession>
<dbReference type="Pfam" id="PF04273">
    <property type="entry name" value="BLH_phosphatase"/>
    <property type="match status" value="1"/>
</dbReference>
<evidence type="ECO:0000313" key="3">
    <source>
        <dbReference type="Proteomes" id="UP001041814"/>
    </source>
</evidence>
<dbReference type="InterPro" id="IPR005939">
    <property type="entry name" value="BLH_phosphatase-like"/>
</dbReference>
<reference evidence="2" key="1">
    <citation type="submission" date="2017-08" db="EMBL/GenBank/DDBJ databases">
        <authorList>
            <person name="Imhoff J.F."/>
            <person name="Rahn T."/>
            <person name="Kuenzel S."/>
            <person name="Neulinger S.C."/>
        </authorList>
    </citation>
    <scope>NUCLEOTIDE SEQUENCE</scope>
    <source>
        <strain evidence="2">IM 151</strain>
    </source>
</reference>
<sequence>MTEIHRLSPDYAAASHEVGADWAAVAAAGYRSVINHRPDHEDGPRQPTAAEIGERVRALGLAYAHQPVADLGFGADEVQALRELLAALPKPVLAFCRSGRRSTRLYEAVLNGLQPPEAEPEVQWLV</sequence>
<name>A0ABS1DSE0_RUBGE</name>